<keyword evidence="1" id="KW-0472">Membrane</keyword>
<dbReference type="RefSeq" id="WP_273596046.1">
    <property type="nucleotide sequence ID" value="NZ_JAQQXS010000005.1"/>
</dbReference>
<dbReference type="NCBIfam" id="TIGR02595">
    <property type="entry name" value="PEP_CTERM"/>
    <property type="match status" value="1"/>
</dbReference>
<comment type="caution">
    <text evidence="3">The sequence shown here is derived from an EMBL/GenBank/DDBJ whole genome shotgun (WGS) entry which is preliminary data.</text>
</comment>
<keyword evidence="1" id="KW-1133">Transmembrane helix</keyword>
<gene>
    <name evidence="3" type="ORF">PRZ01_06955</name>
</gene>
<dbReference type="InterPro" id="IPR013424">
    <property type="entry name" value="Ice-binding_C"/>
</dbReference>
<evidence type="ECO:0000256" key="1">
    <source>
        <dbReference type="SAM" id="Phobius"/>
    </source>
</evidence>
<reference evidence="3 4" key="1">
    <citation type="submission" date="2022-10" db="EMBL/GenBank/DDBJ databases">
        <title>paucibacter sp. hw8 Genome sequencing.</title>
        <authorList>
            <person name="Park S."/>
        </authorList>
    </citation>
    <scope>NUCLEOTIDE SEQUENCE [LARGE SCALE GENOMIC DNA]</scope>
    <source>
        <strain evidence="4">hw8</strain>
    </source>
</reference>
<dbReference type="Proteomes" id="UP001219862">
    <property type="component" value="Unassembled WGS sequence"/>
</dbReference>
<accession>A0ABT5KST4</accession>
<sequence>MHMSKIAIAASVFCAAVPSAHADAPQYTFVDLGVMSAGDSSQATAISANGQTIVGRNLGSTSFTPVMWSSGGAIIGMSSPYVYSNALAVNDSGVSVGVGQNNLRYGQTPMTWSSSGVGTALALPSDYLTGQANGINNNGIIVGSVGSSSSQRAAMWNNGVPSIISATAADGSFMTVAKGINASGLIVGQGVNPNNAALSVGLVYDTVSGKMTELAPLSGMNGTAPYAINSSGAIAGCSNVNGGGCTPVVWSSNGTLTQMALPALASSGYGVAINASGQVLGSGGGAYSVPFLFDGTATYSIASLVPASVIAEGWDFSNNTATSATGISDQGVIVGTANSPGGTAHAYELIPTAAVPEPGTLAMMVAGCLMISGLSRRRMKRDR</sequence>
<feature type="transmembrane region" description="Helical" evidence="1">
    <location>
        <begin position="358"/>
        <end position="375"/>
    </location>
</feature>
<organism evidence="3 4">
    <name type="scientific">Roseateles koreensis</name>
    <dbReference type="NCBI Taxonomy" id="2987526"/>
    <lineage>
        <taxon>Bacteria</taxon>
        <taxon>Pseudomonadati</taxon>
        <taxon>Pseudomonadota</taxon>
        <taxon>Betaproteobacteria</taxon>
        <taxon>Burkholderiales</taxon>
        <taxon>Sphaerotilaceae</taxon>
        <taxon>Roseateles</taxon>
    </lineage>
</organism>
<protein>
    <submittedName>
        <fullName evidence="3">PEP-CTERM sorting domain-containing protein</fullName>
    </submittedName>
</protein>
<name>A0ABT5KST4_9BURK</name>
<proteinExistence type="predicted"/>
<evidence type="ECO:0000313" key="4">
    <source>
        <dbReference type="Proteomes" id="UP001219862"/>
    </source>
</evidence>
<feature type="signal peptide" evidence="2">
    <location>
        <begin position="1"/>
        <end position="22"/>
    </location>
</feature>
<evidence type="ECO:0000256" key="2">
    <source>
        <dbReference type="SAM" id="SignalP"/>
    </source>
</evidence>
<keyword evidence="1" id="KW-0812">Transmembrane</keyword>
<keyword evidence="4" id="KW-1185">Reference proteome</keyword>
<feature type="chain" id="PRO_5046350898" evidence="2">
    <location>
        <begin position="23"/>
        <end position="383"/>
    </location>
</feature>
<keyword evidence="2" id="KW-0732">Signal</keyword>
<evidence type="ECO:0000313" key="3">
    <source>
        <dbReference type="EMBL" id="MDC8784926.1"/>
    </source>
</evidence>
<dbReference type="EMBL" id="JAQQXS010000005">
    <property type="protein sequence ID" value="MDC8784926.1"/>
    <property type="molecule type" value="Genomic_DNA"/>
</dbReference>